<feature type="region of interest" description="Disordered" evidence="9">
    <location>
        <begin position="450"/>
        <end position="477"/>
    </location>
</feature>
<proteinExistence type="predicted"/>
<evidence type="ECO:0000256" key="1">
    <source>
        <dbReference type="ARBA" id="ARBA00000900"/>
    </source>
</evidence>
<dbReference type="Gene3D" id="3.30.40.10">
    <property type="entry name" value="Zinc/RING finger domain, C3HC4 (zinc finger)"/>
    <property type="match status" value="1"/>
</dbReference>
<evidence type="ECO:0000256" key="8">
    <source>
        <dbReference type="PROSITE-ProRule" id="PRU00175"/>
    </source>
</evidence>
<dbReference type="InterPro" id="IPR001841">
    <property type="entry name" value="Znf_RING"/>
</dbReference>
<dbReference type="EMBL" id="JBBWWR010000004">
    <property type="protein sequence ID" value="KAK8967572.1"/>
    <property type="molecule type" value="Genomic_DNA"/>
</dbReference>
<evidence type="ECO:0000313" key="12">
    <source>
        <dbReference type="Proteomes" id="UP001412067"/>
    </source>
</evidence>
<dbReference type="SMART" id="SM00184">
    <property type="entry name" value="RING"/>
    <property type="match status" value="1"/>
</dbReference>
<evidence type="ECO:0000256" key="4">
    <source>
        <dbReference type="ARBA" id="ARBA00022723"/>
    </source>
</evidence>
<sequence>MDHPFYWDNALLGPVDTQTLPDYIFSPSDINIDYQNEAAQDSEPSCMWTSFDSNTGEFQGNQECHDGSRTEGGWNATLSINSGGIPRTEVRHFDRSGALSLENMDINLNTVANEKLLLHQDSNLSQSTLQSSSAKNGDTHGEVGEEMHHYIPELYETEHIPTSNSDGSSSSGIGLVLGGGAEGLHRAMDDQRVACKRKIFERVIGESSERINTLYQNGRNYRNPSSLCLTITENPSVSNSSRLFPLEKQLNPSLKATKGGISSECEPSSNIIGNGEPSQRNFRVRLNPEEQHNILHTSSIPVACNSSPLNIGPLGEPSCHLSPLNDILGEGQSSIPPIPYLPRHVFPSMNGASSSRGGSSSNSGKSKKSLMYSIEEENPRNSPRSGIPGHPTFFIGTNSGHLRHGPPIGNTNSSSMIMTGNLAMTSRATSSSGLNCLPGLISVHHEIASLQPPRGQSSSSQELGEPSGTAPSSRPRYIRPALPIDRQCDGMSEMHMPTRNREGRDRMISEIRNALDLIRRGENFRFEDACLRDRSAFFGRVDLHDRHRDMRLDVDNMSYEELLALEDRIGYVSTGLTENAILRNLSQHKHSLWNLDLESKEQEPCCICREEYCEGEDVGKLGCGHDFHTACIKQWLMIKNLCPICKTTALVT</sequence>
<evidence type="ECO:0000313" key="11">
    <source>
        <dbReference type="EMBL" id="KAK8967572.1"/>
    </source>
</evidence>
<dbReference type="PROSITE" id="PS50089">
    <property type="entry name" value="ZF_RING_2"/>
    <property type="match status" value="1"/>
</dbReference>
<keyword evidence="6" id="KW-0833">Ubl conjugation pathway</keyword>
<feature type="domain" description="RING-type" evidence="10">
    <location>
        <begin position="605"/>
        <end position="646"/>
    </location>
</feature>
<evidence type="ECO:0000256" key="2">
    <source>
        <dbReference type="ARBA" id="ARBA00012483"/>
    </source>
</evidence>
<dbReference type="Pfam" id="PF13639">
    <property type="entry name" value="zf-RING_2"/>
    <property type="match status" value="1"/>
</dbReference>
<reference evidence="11 12" key="1">
    <citation type="journal article" date="2022" name="Nat. Plants">
        <title>Genomes of leafy and leafless Platanthera orchids illuminate the evolution of mycoheterotrophy.</title>
        <authorList>
            <person name="Li M.H."/>
            <person name="Liu K.W."/>
            <person name="Li Z."/>
            <person name="Lu H.C."/>
            <person name="Ye Q.L."/>
            <person name="Zhang D."/>
            <person name="Wang J.Y."/>
            <person name="Li Y.F."/>
            <person name="Zhong Z.M."/>
            <person name="Liu X."/>
            <person name="Yu X."/>
            <person name="Liu D.K."/>
            <person name="Tu X.D."/>
            <person name="Liu B."/>
            <person name="Hao Y."/>
            <person name="Liao X.Y."/>
            <person name="Jiang Y.T."/>
            <person name="Sun W.H."/>
            <person name="Chen J."/>
            <person name="Chen Y.Q."/>
            <person name="Ai Y."/>
            <person name="Zhai J.W."/>
            <person name="Wu S.S."/>
            <person name="Zhou Z."/>
            <person name="Hsiao Y.Y."/>
            <person name="Wu W.L."/>
            <person name="Chen Y.Y."/>
            <person name="Lin Y.F."/>
            <person name="Hsu J.L."/>
            <person name="Li C.Y."/>
            <person name="Wang Z.W."/>
            <person name="Zhao X."/>
            <person name="Zhong W.Y."/>
            <person name="Ma X.K."/>
            <person name="Ma L."/>
            <person name="Huang J."/>
            <person name="Chen G.Z."/>
            <person name="Huang M.Z."/>
            <person name="Huang L."/>
            <person name="Peng D.H."/>
            <person name="Luo Y.B."/>
            <person name="Zou S.Q."/>
            <person name="Chen S.P."/>
            <person name="Lan S."/>
            <person name="Tsai W.C."/>
            <person name="Van de Peer Y."/>
            <person name="Liu Z.J."/>
        </authorList>
    </citation>
    <scope>NUCLEOTIDE SEQUENCE [LARGE SCALE GENOMIC DNA]</scope>
    <source>
        <strain evidence="11">Lor288</strain>
    </source>
</reference>
<feature type="compositionally biased region" description="Low complexity" evidence="9">
    <location>
        <begin position="353"/>
        <end position="364"/>
    </location>
</feature>
<keyword evidence="12" id="KW-1185">Reference proteome</keyword>
<feature type="region of interest" description="Disordered" evidence="9">
    <location>
        <begin position="336"/>
        <end position="414"/>
    </location>
</feature>
<evidence type="ECO:0000256" key="5">
    <source>
        <dbReference type="ARBA" id="ARBA00022771"/>
    </source>
</evidence>
<protein>
    <recommendedName>
        <fullName evidence="2">RING-type E3 ubiquitin transferase</fullName>
        <ecNumber evidence="2">2.3.2.27</ecNumber>
    </recommendedName>
</protein>
<keyword evidence="7" id="KW-0862">Zinc</keyword>
<evidence type="ECO:0000256" key="3">
    <source>
        <dbReference type="ARBA" id="ARBA00022679"/>
    </source>
</evidence>
<dbReference type="InterPro" id="IPR013083">
    <property type="entry name" value="Znf_RING/FYVE/PHD"/>
</dbReference>
<dbReference type="Proteomes" id="UP001412067">
    <property type="component" value="Unassembled WGS sequence"/>
</dbReference>
<gene>
    <name evidence="11" type="ORF">KSP40_PGU018365</name>
</gene>
<comment type="catalytic activity">
    <reaction evidence="1">
        <text>S-ubiquitinyl-[E2 ubiquitin-conjugating enzyme]-L-cysteine + [acceptor protein]-L-lysine = [E2 ubiquitin-conjugating enzyme]-L-cysteine + N(6)-ubiquitinyl-[acceptor protein]-L-lysine.</text>
        <dbReference type="EC" id="2.3.2.27"/>
    </reaction>
</comment>
<name>A0ABR2MTQ1_9ASPA</name>
<keyword evidence="5 8" id="KW-0863">Zinc-finger</keyword>
<feature type="compositionally biased region" description="Polar residues" evidence="9">
    <location>
        <begin position="265"/>
        <end position="279"/>
    </location>
</feature>
<dbReference type="InterPro" id="IPR045191">
    <property type="entry name" value="MBR1/2-like"/>
</dbReference>
<keyword evidence="3" id="KW-0808">Transferase</keyword>
<accession>A0ABR2MTQ1</accession>
<evidence type="ECO:0000256" key="7">
    <source>
        <dbReference type="ARBA" id="ARBA00022833"/>
    </source>
</evidence>
<dbReference type="SUPFAM" id="SSF57850">
    <property type="entry name" value="RING/U-box"/>
    <property type="match status" value="1"/>
</dbReference>
<evidence type="ECO:0000259" key="10">
    <source>
        <dbReference type="PROSITE" id="PS50089"/>
    </source>
</evidence>
<dbReference type="PANTHER" id="PTHR22937:SF224">
    <property type="entry name" value="E3 UBIQUITIN-PROTEIN LIGASE MBR1-RELATED"/>
    <property type="match status" value="1"/>
</dbReference>
<evidence type="ECO:0000256" key="6">
    <source>
        <dbReference type="ARBA" id="ARBA00022786"/>
    </source>
</evidence>
<comment type="caution">
    <text evidence="11">The sequence shown here is derived from an EMBL/GenBank/DDBJ whole genome shotgun (WGS) entry which is preliminary data.</text>
</comment>
<feature type="region of interest" description="Disordered" evidence="9">
    <location>
        <begin position="257"/>
        <end position="279"/>
    </location>
</feature>
<organism evidence="11 12">
    <name type="scientific">Platanthera guangdongensis</name>
    <dbReference type="NCBI Taxonomy" id="2320717"/>
    <lineage>
        <taxon>Eukaryota</taxon>
        <taxon>Viridiplantae</taxon>
        <taxon>Streptophyta</taxon>
        <taxon>Embryophyta</taxon>
        <taxon>Tracheophyta</taxon>
        <taxon>Spermatophyta</taxon>
        <taxon>Magnoliopsida</taxon>
        <taxon>Liliopsida</taxon>
        <taxon>Asparagales</taxon>
        <taxon>Orchidaceae</taxon>
        <taxon>Orchidoideae</taxon>
        <taxon>Orchideae</taxon>
        <taxon>Orchidinae</taxon>
        <taxon>Platanthera</taxon>
    </lineage>
</organism>
<dbReference type="EC" id="2.3.2.27" evidence="2"/>
<keyword evidence="4" id="KW-0479">Metal-binding</keyword>
<evidence type="ECO:0000256" key="9">
    <source>
        <dbReference type="SAM" id="MobiDB-lite"/>
    </source>
</evidence>
<dbReference type="PANTHER" id="PTHR22937">
    <property type="entry name" value="E3 UBIQUITIN-PROTEIN LIGASE RNF165"/>
    <property type="match status" value="1"/>
</dbReference>